<dbReference type="RefSeq" id="WP_378130134.1">
    <property type="nucleotide sequence ID" value="NZ_JBHSMI010000009.1"/>
</dbReference>
<comment type="caution">
    <text evidence="7">The sequence shown here is derived from an EMBL/GenBank/DDBJ whole genome shotgun (WGS) entry which is preliminary data.</text>
</comment>
<feature type="transmembrane region" description="Helical" evidence="5">
    <location>
        <begin position="100"/>
        <end position="125"/>
    </location>
</feature>
<comment type="subcellular location">
    <subcellularLocation>
        <location evidence="1">Membrane</location>
        <topology evidence="1">Multi-pass membrane protein</topology>
    </subcellularLocation>
</comment>
<dbReference type="Gene3D" id="1.20.144.10">
    <property type="entry name" value="Phosphatidic acid phosphatase type 2/haloperoxidase"/>
    <property type="match status" value="1"/>
</dbReference>
<keyword evidence="8" id="KW-1185">Reference proteome</keyword>
<organism evidence="7 8">
    <name type="scientific">Cohnella soli</name>
    <dbReference type="NCBI Taxonomy" id="425005"/>
    <lineage>
        <taxon>Bacteria</taxon>
        <taxon>Bacillati</taxon>
        <taxon>Bacillota</taxon>
        <taxon>Bacilli</taxon>
        <taxon>Bacillales</taxon>
        <taxon>Paenibacillaceae</taxon>
        <taxon>Cohnella</taxon>
    </lineage>
</organism>
<proteinExistence type="predicted"/>
<evidence type="ECO:0000256" key="4">
    <source>
        <dbReference type="ARBA" id="ARBA00023136"/>
    </source>
</evidence>
<feature type="transmembrane region" description="Helical" evidence="5">
    <location>
        <begin position="214"/>
        <end position="234"/>
    </location>
</feature>
<feature type="transmembrane region" description="Helical" evidence="5">
    <location>
        <begin position="6"/>
        <end position="24"/>
    </location>
</feature>
<feature type="transmembrane region" description="Helical" evidence="5">
    <location>
        <begin position="132"/>
        <end position="154"/>
    </location>
</feature>
<feature type="transmembrane region" description="Helical" evidence="5">
    <location>
        <begin position="36"/>
        <end position="60"/>
    </location>
</feature>
<dbReference type="InterPro" id="IPR026841">
    <property type="entry name" value="Aur1/Ipt1"/>
</dbReference>
<sequence>MVLFDSMATVSICTAIAVAVLIGFGTGKQPLATAWIFVKSLVLSRKYLFFFGAVLAIILLNKNELKLEQWINVKYDLTPILSGWEGDWPAWLQSKLRSDWLTAICSVFYLVMFQAVMIASVGIYTHQKNLKLYYAFCVAMLMNYFIAVPFYLFVPVNEVWYVHPQVHFLIPEVFPRFEQEYRSLSGINNCFPSLHTSISMTLAFIASKSGIRRWATFAWINAIVIVFSIFYLGIHWFTDMVAGIALAACASAIGLKFGSWAVSDNPRKLADRIKSKIRPSRSLDSSFNK</sequence>
<dbReference type="Pfam" id="PF14378">
    <property type="entry name" value="PAP2_3"/>
    <property type="match status" value="1"/>
</dbReference>
<dbReference type="Proteomes" id="UP001596113">
    <property type="component" value="Unassembled WGS sequence"/>
</dbReference>
<evidence type="ECO:0000256" key="1">
    <source>
        <dbReference type="ARBA" id="ARBA00004141"/>
    </source>
</evidence>
<evidence type="ECO:0000259" key="6">
    <source>
        <dbReference type="Pfam" id="PF14378"/>
    </source>
</evidence>
<keyword evidence="2 5" id="KW-0812">Transmembrane</keyword>
<dbReference type="InterPro" id="IPR036938">
    <property type="entry name" value="PAP2/HPO_sf"/>
</dbReference>
<dbReference type="EMBL" id="JBHSMI010000009">
    <property type="protein sequence ID" value="MFC5402051.1"/>
    <property type="molecule type" value="Genomic_DNA"/>
</dbReference>
<name>A0ABW0HM28_9BACL</name>
<reference evidence="8" key="1">
    <citation type="journal article" date="2019" name="Int. J. Syst. Evol. Microbiol.">
        <title>The Global Catalogue of Microorganisms (GCM) 10K type strain sequencing project: providing services to taxonomists for standard genome sequencing and annotation.</title>
        <authorList>
            <consortium name="The Broad Institute Genomics Platform"/>
            <consortium name="The Broad Institute Genome Sequencing Center for Infectious Disease"/>
            <person name="Wu L."/>
            <person name="Ma J."/>
        </authorList>
    </citation>
    <scope>NUCLEOTIDE SEQUENCE [LARGE SCALE GENOMIC DNA]</scope>
    <source>
        <strain evidence="8">CGMCC 1.18575</strain>
    </source>
</reference>
<evidence type="ECO:0000313" key="7">
    <source>
        <dbReference type="EMBL" id="MFC5402051.1"/>
    </source>
</evidence>
<keyword evidence="3 5" id="KW-1133">Transmembrane helix</keyword>
<evidence type="ECO:0000313" key="8">
    <source>
        <dbReference type="Proteomes" id="UP001596113"/>
    </source>
</evidence>
<dbReference type="SUPFAM" id="SSF48317">
    <property type="entry name" value="Acid phosphatase/Vanadium-dependent haloperoxidase"/>
    <property type="match status" value="1"/>
</dbReference>
<feature type="transmembrane region" description="Helical" evidence="5">
    <location>
        <begin position="240"/>
        <end position="262"/>
    </location>
</feature>
<evidence type="ECO:0000256" key="5">
    <source>
        <dbReference type="SAM" id="Phobius"/>
    </source>
</evidence>
<accession>A0ABW0HM28</accession>
<keyword evidence="4 5" id="KW-0472">Membrane</keyword>
<dbReference type="PANTHER" id="PTHR31310:SF7">
    <property type="entry name" value="PA-PHOSPHATASE RELATED-FAMILY PROTEIN DDB_G0268928"/>
    <property type="match status" value="1"/>
</dbReference>
<dbReference type="PANTHER" id="PTHR31310">
    <property type="match status" value="1"/>
</dbReference>
<evidence type="ECO:0000256" key="2">
    <source>
        <dbReference type="ARBA" id="ARBA00022692"/>
    </source>
</evidence>
<feature type="domain" description="Inositolphosphotransferase Aur1/Ipt1" evidence="6">
    <location>
        <begin position="86"/>
        <end position="252"/>
    </location>
</feature>
<evidence type="ECO:0000256" key="3">
    <source>
        <dbReference type="ARBA" id="ARBA00022989"/>
    </source>
</evidence>
<dbReference type="InterPro" id="IPR052185">
    <property type="entry name" value="IPC_Synthase-Related"/>
</dbReference>
<dbReference type="CDD" id="cd03386">
    <property type="entry name" value="PAP2_Aur1_like"/>
    <property type="match status" value="1"/>
</dbReference>
<gene>
    <name evidence="7" type="ORF">ACFPOF_04810</name>
</gene>
<protein>
    <submittedName>
        <fullName evidence="7">Phosphatase PAP2 family protein</fullName>
    </submittedName>
</protein>